<dbReference type="AlphaFoldDB" id="A0A4U5M2U3"/>
<dbReference type="EMBL" id="AZBU02000010">
    <property type="protein sequence ID" value="TKR63056.1"/>
    <property type="molecule type" value="Genomic_DNA"/>
</dbReference>
<sequence length="80" mass="8751">MLKQVEPGTCAFVCYDGSGRSGTVMAVEAVICRLFSGSPAIVRNCYLLSFQWQKPARKFRVPETFGRVTSLAATEKTADT</sequence>
<keyword evidence="2" id="KW-1185">Reference proteome</keyword>
<dbReference type="InterPro" id="IPR029021">
    <property type="entry name" value="Prot-tyrosine_phosphatase-like"/>
</dbReference>
<accession>A0A4U5M2U3</accession>
<dbReference type="Proteomes" id="UP000298663">
    <property type="component" value="Unassembled WGS sequence"/>
</dbReference>
<gene>
    <name evidence="1" type="ORF">L596_026937</name>
</gene>
<evidence type="ECO:0000313" key="2">
    <source>
        <dbReference type="Proteomes" id="UP000298663"/>
    </source>
</evidence>
<organism evidence="1 2">
    <name type="scientific">Steinernema carpocapsae</name>
    <name type="common">Entomopathogenic nematode</name>
    <dbReference type="NCBI Taxonomy" id="34508"/>
    <lineage>
        <taxon>Eukaryota</taxon>
        <taxon>Metazoa</taxon>
        <taxon>Ecdysozoa</taxon>
        <taxon>Nematoda</taxon>
        <taxon>Chromadorea</taxon>
        <taxon>Rhabditida</taxon>
        <taxon>Tylenchina</taxon>
        <taxon>Panagrolaimomorpha</taxon>
        <taxon>Strongyloidoidea</taxon>
        <taxon>Steinernematidae</taxon>
        <taxon>Steinernema</taxon>
    </lineage>
</organism>
<reference evidence="1 2" key="2">
    <citation type="journal article" date="2019" name="G3 (Bethesda)">
        <title>Hybrid Assembly of the Genome of the Entomopathogenic Nematode Steinernema carpocapsae Identifies the X-Chromosome.</title>
        <authorList>
            <person name="Serra L."/>
            <person name="Macchietto M."/>
            <person name="Macias-Munoz A."/>
            <person name="McGill C.J."/>
            <person name="Rodriguez I.M."/>
            <person name="Rodriguez B."/>
            <person name="Murad R."/>
            <person name="Mortazavi A."/>
        </authorList>
    </citation>
    <scope>NUCLEOTIDE SEQUENCE [LARGE SCALE GENOMIC DNA]</scope>
    <source>
        <strain evidence="1 2">ALL</strain>
    </source>
</reference>
<protein>
    <submittedName>
        <fullName evidence="1">Uncharacterized protein</fullName>
    </submittedName>
</protein>
<comment type="caution">
    <text evidence="1">The sequence shown here is derived from an EMBL/GenBank/DDBJ whole genome shotgun (WGS) entry which is preliminary data.</text>
</comment>
<evidence type="ECO:0000313" key="1">
    <source>
        <dbReference type="EMBL" id="TKR63056.1"/>
    </source>
</evidence>
<dbReference type="SUPFAM" id="SSF52799">
    <property type="entry name" value="(Phosphotyrosine protein) phosphatases II"/>
    <property type="match status" value="1"/>
</dbReference>
<name>A0A4U5M2U3_STECR</name>
<reference evidence="1 2" key="1">
    <citation type="journal article" date="2015" name="Genome Biol.">
        <title>Comparative genomics of Steinernema reveals deeply conserved gene regulatory networks.</title>
        <authorList>
            <person name="Dillman A.R."/>
            <person name="Macchietto M."/>
            <person name="Porter C.F."/>
            <person name="Rogers A."/>
            <person name="Williams B."/>
            <person name="Antoshechkin I."/>
            <person name="Lee M.M."/>
            <person name="Goodwin Z."/>
            <person name="Lu X."/>
            <person name="Lewis E.E."/>
            <person name="Goodrich-Blair H."/>
            <person name="Stock S.P."/>
            <person name="Adams B.J."/>
            <person name="Sternberg P.W."/>
            <person name="Mortazavi A."/>
        </authorList>
    </citation>
    <scope>NUCLEOTIDE SEQUENCE [LARGE SCALE GENOMIC DNA]</scope>
    <source>
        <strain evidence="1 2">ALL</strain>
    </source>
</reference>
<proteinExistence type="predicted"/>